<proteinExistence type="inferred from homology"/>
<keyword evidence="2 5" id="KW-0479">Metal-binding</keyword>
<feature type="region of interest" description="Disordered" evidence="6">
    <location>
        <begin position="500"/>
        <end position="526"/>
    </location>
</feature>
<organism evidence="7">
    <name type="scientific">Rosellinia necatrix</name>
    <name type="common">White root-rot fungus</name>
    <dbReference type="NCBI Taxonomy" id="77044"/>
    <lineage>
        <taxon>Eukaryota</taxon>
        <taxon>Fungi</taxon>
        <taxon>Dikarya</taxon>
        <taxon>Ascomycota</taxon>
        <taxon>Pezizomycotina</taxon>
        <taxon>Sordariomycetes</taxon>
        <taxon>Xylariomycetidae</taxon>
        <taxon>Xylariales</taxon>
        <taxon>Xylariaceae</taxon>
        <taxon>Rosellinia</taxon>
    </lineage>
</organism>
<dbReference type="PANTHER" id="PTHR10543:SF24">
    <property type="entry name" value="CAROTENOID ISOMEROOXYGENASE"/>
    <property type="match status" value="1"/>
</dbReference>
<evidence type="ECO:0000256" key="5">
    <source>
        <dbReference type="PIRSR" id="PIRSR604294-1"/>
    </source>
</evidence>
<accession>A0A1S7UJ17</accession>
<feature type="compositionally biased region" description="Basic residues" evidence="6">
    <location>
        <begin position="790"/>
        <end position="807"/>
    </location>
</feature>
<keyword evidence="7" id="KW-0223">Dioxygenase</keyword>
<feature type="binding site" evidence="5">
    <location>
        <position position="367"/>
    </location>
    <ligand>
        <name>Fe cation</name>
        <dbReference type="ChEBI" id="CHEBI:24875"/>
        <note>catalytic</note>
    </ligand>
</feature>
<feature type="binding site" evidence="5">
    <location>
        <position position="297"/>
    </location>
    <ligand>
        <name>Fe cation</name>
        <dbReference type="ChEBI" id="CHEBI:24875"/>
        <note>catalytic</note>
    </ligand>
</feature>
<evidence type="ECO:0000256" key="4">
    <source>
        <dbReference type="ARBA" id="ARBA00023004"/>
    </source>
</evidence>
<feature type="binding site" evidence="5">
    <location>
        <position position="245"/>
    </location>
    <ligand>
        <name>Fe cation</name>
        <dbReference type="ChEBI" id="CHEBI:24875"/>
        <note>catalytic</note>
    </ligand>
</feature>
<dbReference type="OrthoDB" id="407010at2759"/>
<dbReference type="GO" id="GO:0016121">
    <property type="term" value="P:carotene catabolic process"/>
    <property type="evidence" value="ECO:0007669"/>
    <property type="project" value="TreeGrafter"/>
</dbReference>
<dbReference type="Proteomes" id="UP000054516">
    <property type="component" value="Unassembled WGS sequence"/>
</dbReference>
<dbReference type="GO" id="GO:0010436">
    <property type="term" value="F:carotenoid dioxygenase activity"/>
    <property type="evidence" value="ECO:0007669"/>
    <property type="project" value="TreeGrafter"/>
</dbReference>
<dbReference type="InterPro" id="IPR004294">
    <property type="entry name" value="Carotenoid_Oase"/>
</dbReference>
<protein>
    <submittedName>
        <fullName evidence="7">Putative carotenoid cleavage dioxygenase 1</fullName>
    </submittedName>
</protein>
<dbReference type="Pfam" id="PF03055">
    <property type="entry name" value="RPE65"/>
    <property type="match status" value="1"/>
</dbReference>
<keyword evidence="3" id="KW-0560">Oxidoreductase</keyword>
<keyword evidence="4 5" id="KW-0408">Iron</keyword>
<dbReference type="STRING" id="77044.A0A1S7UJ17"/>
<evidence type="ECO:0000313" key="8">
    <source>
        <dbReference type="Proteomes" id="UP000054516"/>
    </source>
</evidence>
<sequence>MPAVTDVVRTKESAVLDHEEEDFEDVVKNKLAGKFEEWPNEAGFEGLTEVRGPIELKVTGFLPSWAAGSLYRTGPGGYTVDGTPKGTFKTTHWFDGFAHTHKFEIIADPDDPKKPIRVRYSSRHQAKDYVDAIRKTGRVPGLSFGQRQDPCIGIFSKIMSVFRREDPIPTPSSANVCVTVHADLPGLPPNPEPKSSGHKGGARALYLATDASIIQQISPETLEPIGLARQHTIHPLLKGPLSSAHAQRDPETGDVFNFNLDMGRCATYRIFRVRAASGKADILATIVMPGLKPAYIHSFFLSHSFVILCIPSSHLGCMGISVPWNGNVVDAIEPFDHSRKCKWFVVDRRGGRGVVATGESPAGFFFHTVNSFEERHEKTGEIDIYSDAIEYPTTDIIRAFEMDVLLNTKVKEEQKIRNCLPRIVRHRLRIPLNKTGKIARVECEKVFEIKAPHAGELPTINPDYATRKYRYVYGLSSYGYSTLHDLIVKTDLSTRQTMTWRGPAGHTPGEAIFVPRPKQPGSENEEDDGVLLSVVLDGFDKTSYLVCLDAKNMKELGRATFSPNINTAQVKIHRVSYCVSSTYRDRHDFEVSFLPAKFFTAAWNAHFAQIERQVHVSNATNERRLPCTPWRAAWCRGRRCRRTAPWTATGRGGGGLGHLPAVAVAVAVVEVRPPGSGSRGRLASPVEPTAPEVGELEVALGRSSHTRSRPAVSRRISFPPHHGAGPAPSRCSGAPGLPAGRRGRRRRGGGEEKGRPRRHVLRDPEHPDPPPAVFFCGSPLRPKEPLLRPVRPRPPRGNARPHVRSSA</sequence>
<evidence type="ECO:0000313" key="7">
    <source>
        <dbReference type="EMBL" id="GAP83225.2"/>
    </source>
</evidence>
<evidence type="ECO:0000256" key="1">
    <source>
        <dbReference type="ARBA" id="ARBA00006787"/>
    </source>
</evidence>
<dbReference type="AlphaFoldDB" id="A0A1S7UJ17"/>
<comment type="cofactor">
    <cofactor evidence="5">
        <name>Fe(2+)</name>
        <dbReference type="ChEBI" id="CHEBI:29033"/>
    </cofactor>
    <text evidence="5">Binds 1 Fe(2+) ion per subunit.</text>
</comment>
<name>A0A1S7UJ17_ROSNE</name>
<evidence type="ECO:0000256" key="2">
    <source>
        <dbReference type="ARBA" id="ARBA00022723"/>
    </source>
</evidence>
<gene>
    <name evidence="7" type="ORF">SAMD00023353_0402420</name>
</gene>
<reference evidence="7" key="1">
    <citation type="submission" date="2016-03" db="EMBL/GenBank/DDBJ databases">
        <title>Draft genome sequence of Rosellinia necatrix.</title>
        <authorList>
            <person name="Kanematsu S."/>
        </authorList>
    </citation>
    <scope>NUCLEOTIDE SEQUENCE [LARGE SCALE GENOMIC DNA]</scope>
    <source>
        <strain evidence="7">W97</strain>
    </source>
</reference>
<evidence type="ECO:0000256" key="3">
    <source>
        <dbReference type="ARBA" id="ARBA00023002"/>
    </source>
</evidence>
<dbReference type="GO" id="GO:0046872">
    <property type="term" value="F:metal ion binding"/>
    <property type="evidence" value="ECO:0007669"/>
    <property type="project" value="UniProtKB-KW"/>
</dbReference>
<dbReference type="PANTHER" id="PTHR10543">
    <property type="entry name" value="BETA-CAROTENE DIOXYGENASE"/>
    <property type="match status" value="1"/>
</dbReference>
<dbReference type="OMA" id="GLTDHYF"/>
<keyword evidence="8" id="KW-1185">Reference proteome</keyword>
<evidence type="ECO:0000256" key="6">
    <source>
        <dbReference type="SAM" id="MobiDB-lite"/>
    </source>
</evidence>
<feature type="region of interest" description="Disordered" evidence="6">
    <location>
        <begin position="673"/>
        <end position="807"/>
    </location>
</feature>
<dbReference type="EMBL" id="DF977449">
    <property type="protein sequence ID" value="GAP83225.2"/>
    <property type="molecule type" value="Genomic_DNA"/>
</dbReference>
<comment type="similarity">
    <text evidence="1">Belongs to the carotenoid oxygenase family.</text>
</comment>